<name>A0A7C8MJL9_9PLEO</name>
<proteinExistence type="predicted"/>
<dbReference type="EMBL" id="JAADJZ010000001">
    <property type="protein sequence ID" value="KAF2877915.1"/>
    <property type="molecule type" value="Genomic_DNA"/>
</dbReference>
<protein>
    <submittedName>
        <fullName evidence="5">Uncharacterized protein</fullName>
    </submittedName>
</protein>
<sequence length="596" mass="62391">MPSFSHLLVALLTGMAFAPLATSWGWPPSEIFLDLVEALDDVPLSIWWVLGAFIVWAVPEFWAFLAILVAVPANLVRAVTALSDSLAALAAILHALVAALFSAVAEWYSALAAAVSTSFCSGSRHVAASALAILEAEVQAHGSPRDLANHLTRRAQEIAALRGELDTACAHQANLRKEVTALHQQIDGANGYEVAGLKGELRSKAAELTDLKALIRHQLSVLEQNRTTASEATDSVSRLSRREKKLQAELAAVRKDLDRERGERMDERAEAALKSNQFEHLLELIHRMADSPGPDLAAAVLVTKAMVEAGLDVATYGIDAQRADVLYDFAMRGQGPDLAIQPRGGFRFTGRHFPLSGAVVRGSTFFPGRPAPFADLPSAYPLLAQQQQQQQYQQQQQPQQHQQQQQQYLPAPAGFFPGPGQPTTFSAPAGQLPLPAAPQLPLPAFAPAGQLSLPVFSPAGQLPLPAAPPLVLAAAPPPAPVALPPAVVLPPAVLPPPATVARSAPATTLPRAGGASAASRAAPPRRGGARPSGRMAAILASLGEGAAPAAPATPPPSASVGGASAPTPAPPSQPGQGQTMSLGFQPSRKPGTFLKR</sequence>
<comment type="caution">
    <text evidence="5">The sequence shown here is derived from an EMBL/GenBank/DDBJ whole genome shotgun (WGS) entry which is preliminary data.</text>
</comment>
<keyword evidence="6" id="KW-1185">Reference proteome</keyword>
<accession>A0A7C8MJL9</accession>
<evidence type="ECO:0000256" key="2">
    <source>
        <dbReference type="SAM" id="MobiDB-lite"/>
    </source>
</evidence>
<evidence type="ECO:0000313" key="6">
    <source>
        <dbReference type="Proteomes" id="UP000481861"/>
    </source>
</evidence>
<keyword evidence="1" id="KW-0175">Coiled coil</keyword>
<feature type="compositionally biased region" description="Low complexity" evidence="2">
    <location>
        <begin position="510"/>
        <end position="532"/>
    </location>
</feature>
<keyword evidence="3" id="KW-1133">Transmembrane helix</keyword>
<dbReference type="GO" id="GO:0010468">
    <property type="term" value="P:regulation of gene expression"/>
    <property type="evidence" value="ECO:0007669"/>
    <property type="project" value="TreeGrafter"/>
</dbReference>
<feature type="chain" id="PRO_5028981255" evidence="4">
    <location>
        <begin position="24"/>
        <end position="596"/>
    </location>
</feature>
<evidence type="ECO:0000256" key="1">
    <source>
        <dbReference type="SAM" id="Coils"/>
    </source>
</evidence>
<evidence type="ECO:0000256" key="4">
    <source>
        <dbReference type="SAM" id="SignalP"/>
    </source>
</evidence>
<keyword evidence="3" id="KW-0472">Membrane</keyword>
<dbReference type="PANTHER" id="PTHR14312:SF1">
    <property type="entry name" value="BASIC-LEUCINE ZIPPER TRANSCRIPTION FACTOR A"/>
    <property type="match status" value="1"/>
</dbReference>
<dbReference type="PANTHER" id="PTHR14312">
    <property type="entry name" value="CREB/ATF BZIP TRANSCRIPTION FACTOR"/>
    <property type="match status" value="1"/>
</dbReference>
<feature type="region of interest" description="Disordered" evidence="2">
    <location>
        <begin position="545"/>
        <end position="596"/>
    </location>
</feature>
<keyword evidence="3" id="KW-0812">Transmembrane</keyword>
<feature type="signal peptide" evidence="4">
    <location>
        <begin position="1"/>
        <end position="23"/>
    </location>
</feature>
<feature type="region of interest" description="Disordered" evidence="2">
    <location>
        <begin position="388"/>
        <end position="432"/>
    </location>
</feature>
<evidence type="ECO:0000256" key="3">
    <source>
        <dbReference type="SAM" id="Phobius"/>
    </source>
</evidence>
<dbReference type="Proteomes" id="UP000481861">
    <property type="component" value="Unassembled WGS sequence"/>
</dbReference>
<dbReference type="GO" id="GO:0043565">
    <property type="term" value="F:sequence-specific DNA binding"/>
    <property type="evidence" value="ECO:0007669"/>
    <property type="project" value="TreeGrafter"/>
</dbReference>
<dbReference type="GO" id="GO:0005634">
    <property type="term" value="C:nucleus"/>
    <property type="evidence" value="ECO:0007669"/>
    <property type="project" value="TreeGrafter"/>
</dbReference>
<feature type="region of interest" description="Disordered" evidence="2">
    <location>
        <begin position="506"/>
        <end position="532"/>
    </location>
</feature>
<feature type="transmembrane region" description="Helical" evidence="3">
    <location>
        <begin position="47"/>
        <end position="73"/>
    </location>
</feature>
<feature type="transmembrane region" description="Helical" evidence="3">
    <location>
        <begin position="85"/>
        <end position="108"/>
    </location>
</feature>
<evidence type="ECO:0000313" key="5">
    <source>
        <dbReference type="EMBL" id="KAF2877915.1"/>
    </source>
</evidence>
<organism evidence="5 6">
    <name type="scientific">Massariosphaeria phaeospora</name>
    <dbReference type="NCBI Taxonomy" id="100035"/>
    <lineage>
        <taxon>Eukaryota</taxon>
        <taxon>Fungi</taxon>
        <taxon>Dikarya</taxon>
        <taxon>Ascomycota</taxon>
        <taxon>Pezizomycotina</taxon>
        <taxon>Dothideomycetes</taxon>
        <taxon>Pleosporomycetidae</taxon>
        <taxon>Pleosporales</taxon>
        <taxon>Pleosporales incertae sedis</taxon>
        <taxon>Massariosphaeria</taxon>
    </lineage>
</organism>
<feature type="coiled-coil region" evidence="1">
    <location>
        <begin position="229"/>
        <end position="263"/>
    </location>
</feature>
<dbReference type="AlphaFoldDB" id="A0A7C8MJL9"/>
<reference evidence="5 6" key="1">
    <citation type="submission" date="2020-01" db="EMBL/GenBank/DDBJ databases">
        <authorList>
            <consortium name="DOE Joint Genome Institute"/>
            <person name="Haridas S."/>
            <person name="Albert R."/>
            <person name="Binder M."/>
            <person name="Bloem J."/>
            <person name="Labutti K."/>
            <person name="Salamov A."/>
            <person name="Andreopoulos B."/>
            <person name="Baker S.E."/>
            <person name="Barry K."/>
            <person name="Bills G."/>
            <person name="Bluhm B.H."/>
            <person name="Cannon C."/>
            <person name="Castanera R."/>
            <person name="Culley D.E."/>
            <person name="Daum C."/>
            <person name="Ezra D."/>
            <person name="Gonzalez J.B."/>
            <person name="Henrissat B."/>
            <person name="Kuo A."/>
            <person name="Liang C."/>
            <person name="Lipzen A."/>
            <person name="Lutzoni F."/>
            <person name="Magnuson J."/>
            <person name="Mondo S."/>
            <person name="Nolan M."/>
            <person name="Ohm R."/>
            <person name="Pangilinan J."/>
            <person name="Park H.-J.H."/>
            <person name="Ramirez L."/>
            <person name="Alfaro M."/>
            <person name="Sun H."/>
            <person name="Tritt A."/>
            <person name="Yoshinaga Y."/>
            <person name="Zwiers L.-H.L."/>
            <person name="Turgeon B.G."/>
            <person name="Goodwin S.B."/>
            <person name="Spatafora J.W."/>
            <person name="Crous P.W."/>
            <person name="Grigoriev I.V."/>
        </authorList>
    </citation>
    <scope>NUCLEOTIDE SEQUENCE [LARGE SCALE GENOMIC DNA]</scope>
    <source>
        <strain evidence="5 6">CBS 611.86</strain>
    </source>
</reference>
<keyword evidence="4" id="KW-0732">Signal</keyword>
<gene>
    <name evidence="5" type="ORF">BDV95DRAFT_600610</name>
</gene>